<reference evidence="4 5" key="1">
    <citation type="submission" date="2021-04" db="EMBL/GenBank/DDBJ databases">
        <authorList>
            <person name="Pira H."/>
            <person name="Risdian C."/>
            <person name="Wink J."/>
        </authorList>
    </citation>
    <scope>NUCLEOTIDE SEQUENCE [LARGE SCALE GENOMIC DNA]</scope>
    <source>
        <strain evidence="4 5">WHA3</strain>
    </source>
</reference>
<evidence type="ECO:0000259" key="2">
    <source>
        <dbReference type="Pfam" id="PF05299"/>
    </source>
</evidence>
<dbReference type="InterPro" id="IPR040756">
    <property type="entry name" value="Peptidase_M61_N"/>
</dbReference>
<dbReference type="RefSeq" id="WP_218444830.1">
    <property type="nucleotide sequence ID" value="NZ_JAGSPA010000002.1"/>
</dbReference>
<proteinExistence type="predicted"/>
<sequence length="637" mass="71414">MKSALLALTAIIAAPVLAQNSLPSEPAYVHAELPAQDLPYPGVMQLNVDATDIRRGIWRVEQVIPVTNAGPMVLRYPEYLPGKHAPRGEINRIAGLKISSNGTAIAWERDPVDVYAFRIDVPEGASRLDISFEFLSPTASNQGRVVAAPAMLNLQWEDVALYPAGYYIRRIRVLPQVKLPADWTGVSAIDGEPRSGTVRYAETDLETLVDSPMFAGAHFRAWDLGSNVDLNVFADRAAYLQADDEHIEVHRNLVDQALKLFGAAHFDRYDFLLALTDEMGGIGLEHSRSSENARQREFFTEWDKSPARRGLLPHELVHSWNGKFRRPADLWTPDYRTPMQDSLLWVYEGQTSYWDNILGVRSKVLPKDVVLGDLATSAAYYSTMKGRDWRPLADTTADPTVNARRPQPWRDYQRSEDYYVEGALIWLEADMLIRTETRGRKSLDDFAYAFFGPGQGNGPGDWGTVTYDFTEIVETLNAVHEYDWRAFLDKRVNQLNDDPARGIELGGYRLVYKDEPNAHEKSNITSGKRHDLSFSIGAIVEKSGKISRVVWDGPLFGQGVTIGNRIMAVNGVKFDSDDLLEAIRQTAGGNPQPIELLLRNGDRYRTVTLDYSGGLRYPHLEKIGSGRAPLDRALQPR</sequence>
<organism evidence="4 5">
    <name type="scientific">Pacificimonas pallii</name>
    <dbReference type="NCBI Taxonomy" id="2827236"/>
    <lineage>
        <taxon>Bacteria</taxon>
        <taxon>Pseudomonadati</taxon>
        <taxon>Pseudomonadota</taxon>
        <taxon>Alphaproteobacteria</taxon>
        <taxon>Sphingomonadales</taxon>
        <taxon>Sphingosinicellaceae</taxon>
        <taxon>Pacificimonas</taxon>
    </lineage>
</organism>
<dbReference type="Pfam" id="PF05299">
    <property type="entry name" value="Peptidase_M61"/>
    <property type="match status" value="1"/>
</dbReference>
<name>A0ABS6SCW3_9SPHN</name>
<feature type="domain" description="Peptidase M61 catalytic" evidence="2">
    <location>
        <begin position="309"/>
        <end position="425"/>
    </location>
</feature>
<evidence type="ECO:0000313" key="4">
    <source>
        <dbReference type="EMBL" id="MBV7256257.1"/>
    </source>
</evidence>
<dbReference type="InterPro" id="IPR007963">
    <property type="entry name" value="Peptidase_M61_catalytic"/>
</dbReference>
<dbReference type="Proteomes" id="UP000722336">
    <property type="component" value="Unassembled WGS sequence"/>
</dbReference>
<dbReference type="EMBL" id="JAGSPA010000002">
    <property type="protein sequence ID" value="MBV7256257.1"/>
    <property type="molecule type" value="Genomic_DNA"/>
</dbReference>
<feature type="chain" id="PRO_5045600418" evidence="1">
    <location>
        <begin position="19"/>
        <end position="637"/>
    </location>
</feature>
<protein>
    <submittedName>
        <fullName evidence="4">M61 family metallopeptidase</fullName>
    </submittedName>
</protein>
<feature type="domain" description="Peptidase M61 N-terminal" evidence="3">
    <location>
        <begin position="46"/>
        <end position="217"/>
    </location>
</feature>
<dbReference type="PIRSF" id="PIRSF016493">
    <property type="entry name" value="Glycyl_aminpptds"/>
    <property type="match status" value="1"/>
</dbReference>
<feature type="signal peptide" evidence="1">
    <location>
        <begin position="1"/>
        <end position="18"/>
    </location>
</feature>
<keyword evidence="5" id="KW-1185">Reference proteome</keyword>
<comment type="caution">
    <text evidence="4">The sequence shown here is derived from an EMBL/GenBank/DDBJ whole genome shotgun (WGS) entry which is preliminary data.</text>
</comment>
<gene>
    <name evidence="4" type="ORF">KCG44_05600</name>
</gene>
<accession>A0ABS6SCW3</accession>
<dbReference type="Pfam" id="PF17899">
    <property type="entry name" value="Peptidase_M61_N"/>
    <property type="match status" value="1"/>
</dbReference>
<dbReference type="InterPro" id="IPR024191">
    <property type="entry name" value="Peptidase_M61"/>
</dbReference>
<evidence type="ECO:0000256" key="1">
    <source>
        <dbReference type="SAM" id="SignalP"/>
    </source>
</evidence>
<keyword evidence="1" id="KW-0732">Signal</keyword>
<evidence type="ECO:0000313" key="5">
    <source>
        <dbReference type="Proteomes" id="UP000722336"/>
    </source>
</evidence>
<evidence type="ECO:0000259" key="3">
    <source>
        <dbReference type="Pfam" id="PF17899"/>
    </source>
</evidence>